<gene>
    <name evidence="3" type="ORF">E5988_00495</name>
</gene>
<evidence type="ECO:0000313" key="3">
    <source>
        <dbReference type="EMBL" id="THG42281.1"/>
    </source>
</evidence>
<organism evidence="3 4">
    <name type="scientific">Sphingomonas olei</name>
    <dbReference type="NCBI Taxonomy" id="1886787"/>
    <lineage>
        <taxon>Bacteria</taxon>
        <taxon>Pseudomonadati</taxon>
        <taxon>Pseudomonadota</taxon>
        <taxon>Alphaproteobacteria</taxon>
        <taxon>Sphingomonadales</taxon>
        <taxon>Sphingomonadaceae</taxon>
        <taxon>Sphingomonas</taxon>
    </lineage>
</organism>
<evidence type="ECO:0000256" key="2">
    <source>
        <dbReference type="SAM" id="Phobius"/>
    </source>
</evidence>
<dbReference type="PANTHER" id="PTHR34703">
    <property type="entry name" value="ANTIPORTER SUBUNIT MNHG2-RELATED"/>
    <property type="match status" value="1"/>
</dbReference>
<dbReference type="Proteomes" id="UP000308038">
    <property type="component" value="Unassembled WGS sequence"/>
</dbReference>
<reference evidence="3 4" key="1">
    <citation type="submission" date="2019-04" db="EMBL/GenBank/DDBJ databases">
        <title>Microbes associate with the intestines of laboratory mice.</title>
        <authorList>
            <person name="Navarre W."/>
            <person name="Wong E."/>
            <person name="Huang K.C."/>
            <person name="Tropini C."/>
            <person name="Ng K."/>
            <person name="Yu B."/>
        </authorList>
    </citation>
    <scope>NUCLEOTIDE SEQUENCE [LARGE SCALE GENOMIC DNA]</scope>
    <source>
        <strain evidence="3 4">NM83_B4-11</strain>
    </source>
</reference>
<feature type="transmembrane region" description="Helical" evidence="2">
    <location>
        <begin position="73"/>
        <end position="94"/>
    </location>
</feature>
<dbReference type="InterPro" id="IPR005133">
    <property type="entry name" value="PhaG_MnhG_YufB"/>
</dbReference>
<evidence type="ECO:0000313" key="4">
    <source>
        <dbReference type="Proteomes" id="UP000308038"/>
    </source>
</evidence>
<sequence length="123" mass="13093">MQAPDLPGWAALLVGLLVLAGAGVTLIGSIGLLRLNSFFDRVHAPTLGASLGMLLIVSASIVCFSVLRTRPSIHELLVVLFLTCTAPAAFMLLARSALYRTRAEKQGSAVDLAHDRDAPDRRD</sequence>
<dbReference type="Pfam" id="PF03334">
    <property type="entry name" value="PhaG_MnhG_YufB"/>
    <property type="match status" value="1"/>
</dbReference>
<feature type="transmembrane region" description="Helical" evidence="2">
    <location>
        <begin position="6"/>
        <end position="35"/>
    </location>
</feature>
<protein>
    <submittedName>
        <fullName evidence="3">Potassium:proton antiporter</fullName>
    </submittedName>
</protein>
<feature type="region of interest" description="Disordered" evidence="1">
    <location>
        <begin position="104"/>
        <end position="123"/>
    </location>
</feature>
<keyword evidence="2" id="KW-1133">Transmembrane helix</keyword>
<dbReference type="PANTHER" id="PTHR34703:SF1">
    <property type="entry name" value="ANTIPORTER SUBUNIT MNHG2-RELATED"/>
    <property type="match status" value="1"/>
</dbReference>
<comment type="caution">
    <text evidence="3">The sequence shown here is derived from an EMBL/GenBank/DDBJ whole genome shotgun (WGS) entry which is preliminary data.</text>
</comment>
<accession>A0ABY2QM02</accession>
<keyword evidence="2" id="KW-0812">Transmembrane</keyword>
<keyword evidence="2" id="KW-0472">Membrane</keyword>
<dbReference type="EMBL" id="SSTI01000001">
    <property type="protein sequence ID" value="THG42281.1"/>
    <property type="molecule type" value="Genomic_DNA"/>
</dbReference>
<evidence type="ECO:0000256" key="1">
    <source>
        <dbReference type="SAM" id="MobiDB-lite"/>
    </source>
</evidence>
<name>A0ABY2QM02_9SPHN</name>
<proteinExistence type="predicted"/>
<dbReference type="NCBIfam" id="TIGR01300">
    <property type="entry name" value="CPA3_mnhG_phaG"/>
    <property type="match status" value="1"/>
</dbReference>
<keyword evidence="4" id="KW-1185">Reference proteome</keyword>
<feature type="transmembrane region" description="Helical" evidence="2">
    <location>
        <begin position="47"/>
        <end position="67"/>
    </location>
</feature>
<feature type="compositionally biased region" description="Basic and acidic residues" evidence="1">
    <location>
        <begin position="112"/>
        <end position="123"/>
    </location>
</feature>